<organism evidence="1 2">
    <name type="scientific">Cardamine amara subsp. amara</name>
    <dbReference type="NCBI Taxonomy" id="228776"/>
    <lineage>
        <taxon>Eukaryota</taxon>
        <taxon>Viridiplantae</taxon>
        <taxon>Streptophyta</taxon>
        <taxon>Embryophyta</taxon>
        <taxon>Tracheophyta</taxon>
        <taxon>Spermatophyta</taxon>
        <taxon>Magnoliopsida</taxon>
        <taxon>eudicotyledons</taxon>
        <taxon>Gunneridae</taxon>
        <taxon>Pentapetalae</taxon>
        <taxon>rosids</taxon>
        <taxon>malvids</taxon>
        <taxon>Brassicales</taxon>
        <taxon>Brassicaceae</taxon>
        <taxon>Cardamineae</taxon>
        <taxon>Cardamine</taxon>
    </lineage>
</organism>
<comment type="caution">
    <text evidence="1">The sequence shown here is derived from an EMBL/GenBank/DDBJ whole genome shotgun (WGS) entry which is preliminary data.</text>
</comment>
<dbReference type="PANTHER" id="PTHR33116">
    <property type="entry name" value="REVERSE TRANSCRIPTASE ZINC-BINDING DOMAIN-CONTAINING PROTEIN-RELATED-RELATED"/>
    <property type="match status" value="1"/>
</dbReference>
<name>A0ABD1BR10_CARAN</name>
<evidence type="ECO:0000313" key="1">
    <source>
        <dbReference type="EMBL" id="KAL1219599.1"/>
    </source>
</evidence>
<dbReference type="Proteomes" id="UP001558713">
    <property type="component" value="Unassembled WGS sequence"/>
</dbReference>
<reference evidence="1 2" key="1">
    <citation type="submission" date="2024-04" db="EMBL/GenBank/DDBJ databases">
        <title>Genome assembly C_amara_ONT_v2.</title>
        <authorList>
            <person name="Yant L."/>
            <person name="Moore C."/>
            <person name="Slenker M."/>
        </authorList>
    </citation>
    <scope>NUCLEOTIDE SEQUENCE [LARGE SCALE GENOMIC DNA]</scope>
    <source>
        <tissue evidence="1">Leaf</tissue>
    </source>
</reference>
<dbReference type="EMBL" id="JBANAX010000176">
    <property type="protein sequence ID" value="KAL1219599.1"/>
    <property type="molecule type" value="Genomic_DNA"/>
</dbReference>
<keyword evidence="2" id="KW-1185">Reference proteome</keyword>
<accession>A0ABD1BR10</accession>
<protein>
    <submittedName>
        <fullName evidence="1">Ribonuclease H protein</fullName>
    </submittedName>
</protein>
<gene>
    <name evidence="1" type="ORF">V5N11_009726</name>
</gene>
<dbReference type="AlphaFoldDB" id="A0ABD1BR10"/>
<proteinExistence type="predicted"/>
<evidence type="ECO:0000313" key="2">
    <source>
        <dbReference type="Proteomes" id="UP001558713"/>
    </source>
</evidence>
<dbReference type="PANTHER" id="PTHR33116:SF86">
    <property type="entry name" value="REVERSE TRANSCRIPTASE DOMAIN-CONTAINING PROTEIN"/>
    <property type="match status" value="1"/>
</dbReference>
<sequence length="126" mass="14417">MKLKEEGGTFLVFTMMEDVVNTLDYQNSLIKRSQKCFNTLWIRLRKKHKVWNKKFLSHGGKEVLLKSVALAMPVYSMNLFKLPKEICEEINGVLAKFWWSGNGDKKKKVCTGLLGIGYVCQSGKVV</sequence>